<evidence type="ECO:0000259" key="7">
    <source>
        <dbReference type="PROSITE" id="PS50888"/>
    </source>
</evidence>
<organism evidence="8 9">
    <name type="scientific">Cocos nucifera</name>
    <name type="common">Coconut palm</name>
    <dbReference type="NCBI Taxonomy" id="13894"/>
    <lineage>
        <taxon>Eukaryota</taxon>
        <taxon>Viridiplantae</taxon>
        <taxon>Streptophyta</taxon>
        <taxon>Embryophyta</taxon>
        <taxon>Tracheophyta</taxon>
        <taxon>Spermatophyta</taxon>
        <taxon>Magnoliopsida</taxon>
        <taxon>Liliopsida</taxon>
        <taxon>Arecaceae</taxon>
        <taxon>Arecoideae</taxon>
        <taxon>Cocoseae</taxon>
        <taxon>Attaleinae</taxon>
        <taxon>Cocos</taxon>
    </lineage>
</organism>
<reference evidence="8" key="1">
    <citation type="journal article" date="2017" name="Gigascience">
        <title>The genome draft of coconut (Cocos nucifera).</title>
        <authorList>
            <person name="Xiao Y."/>
            <person name="Xu P."/>
            <person name="Fan H."/>
            <person name="Baudouin L."/>
            <person name="Xia W."/>
            <person name="Bocs S."/>
            <person name="Xu J."/>
            <person name="Li Q."/>
            <person name="Guo A."/>
            <person name="Zhou L."/>
            <person name="Li J."/>
            <person name="Wu Y."/>
            <person name="Ma Z."/>
            <person name="Armero A."/>
            <person name="Issali A.E."/>
            <person name="Liu N."/>
            <person name="Peng M."/>
            <person name="Yang Y."/>
        </authorList>
    </citation>
    <scope>NUCLEOTIDE SEQUENCE</scope>
    <source>
        <tissue evidence="8">Spear leaf of Hainan Tall coconut</tissue>
    </source>
</reference>
<comment type="subcellular location">
    <subcellularLocation>
        <location evidence="1">Nucleus</location>
    </subcellularLocation>
</comment>
<gene>
    <name evidence="8" type="ORF">COCNU_14G010510</name>
</gene>
<keyword evidence="5" id="KW-0539">Nucleus</keyword>
<protein>
    <recommendedName>
        <fullName evidence="7">BHLH domain-containing protein</fullName>
    </recommendedName>
</protein>
<sequence>MDYYMDEGQQTTPSFWVVPNPPNVDPTSSNEETSSDDMGHSGIHLSESITHDQLPRPKRKFHMQEDDVPAESSKKVQASAQKRREIINERLRILRNLVPNGTKVDINTMLEEAVQYVKFLRLQIKVRITFEKQVN</sequence>
<dbReference type="InterPro" id="IPR011598">
    <property type="entry name" value="bHLH_dom"/>
</dbReference>
<reference evidence="8" key="2">
    <citation type="submission" date="2019-07" db="EMBL/GenBank/DDBJ databases">
        <authorList>
            <person name="Yang Y."/>
            <person name="Bocs S."/>
            <person name="Baudouin L."/>
        </authorList>
    </citation>
    <scope>NUCLEOTIDE SEQUENCE</scope>
    <source>
        <tissue evidence="8">Spear leaf of Hainan Tall coconut</tissue>
    </source>
</reference>
<dbReference type="Proteomes" id="UP000797356">
    <property type="component" value="Chromosome 14"/>
</dbReference>
<dbReference type="Gene3D" id="4.10.280.10">
    <property type="entry name" value="Helix-loop-helix DNA-binding domain"/>
    <property type="match status" value="1"/>
</dbReference>
<evidence type="ECO:0000256" key="6">
    <source>
        <dbReference type="SAM" id="MobiDB-lite"/>
    </source>
</evidence>
<dbReference type="PROSITE" id="PS50888">
    <property type="entry name" value="BHLH"/>
    <property type="match status" value="1"/>
</dbReference>
<feature type="domain" description="BHLH" evidence="7">
    <location>
        <begin position="71"/>
        <end position="120"/>
    </location>
</feature>
<evidence type="ECO:0000256" key="4">
    <source>
        <dbReference type="ARBA" id="ARBA00023163"/>
    </source>
</evidence>
<feature type="region of interest" description="Disordered" evidence="6">
    <location>
        <begin position="1"/>
        <end position="82"/>
    </location>
</feature>
<keyword evidence="4" id="KW-0804">Transcription</keyword>
<evidence type="ECO:0000313" key="8">
    <source>
        <dbReference type="EMBL" id="KAG1368583.1"/>
    </source>
</evidence>
<evidence type="ECO:0000256" key="5">
    <source>
        <dbReference type="ARBA" id="ARBA00023242"/>
    </source>
</evidence>
<dbReference type="InterPro" id="IPR036638">
    <property type="entry name" value="HLH_DNA-bd_sf"/>
</dbReference>
<keyword evidence="3" id="KW-0805">Transcription regulation</keyword>
<dbReference type="PANTHER" id="PTHR45914">
    <property type="entry name" value="TRANSCRIPTION FACTOR HEC3-RELATED"/>
    <property type="match status" value="1"/>
</dbReference>
<dbReference type="InterPro" id="IPR045843">
    <property type="entry name" value="IND-like"/>
</dbReference>
<evidence type="ECO:0000256" key="3">
    <source>
        <dbReference type="ARBA" id="ARBA00023015"/>
    </source>
</evidence>
<evidence type="ECO:0000256" key="1">
    <source>
        <dbReference type="ARBA" id="ARBA00004123"/>
    </source>
</evidence>
<dbReference type="GO" id="GO:0005634">
    <property type="term" value="C:nucleus"/>
    <property type="evidence" value="ECO:0007669"/>
    <property type="project" value="UniProtKB-SubCell"/>
</dbReference>
<accession>A0A8K0IWH4</accession>
<dbReference type="AlphaFoldDB" id="A0A8K0IWH4"/>
<dbReference type="GO" id="GO:0046983">
    <property type="term" value="F:protein dimerization activity"/>
    <property type="evidence" value="ECO:0007669"/>
    <property type="project" value="InterPro"/>
</dbReference>
<dbReference type="GO" id="GO:0003700">
    <property type="term" value="F:DNA-binding transcription factor activity"/>
    <property type="evidence" value="ECO:0007669"/>
    <property type="project" value="InterPro"/>
</dbReference>
<dbReference type="PANTHER" id="PTHR45914:SF59">
    <property type="entry name" value="TRANSCRIPTION FACTOR BHLH83-LIKE"/>
    <property type="match status" value="1"/>
</dbReference>
<proteinExistence type="inferred from homology"/>
<dbReference type="SMART" id="SM00353">
    <property type="entry name" value="HLH"/>
    <property type="match status" value="1"/>
</dbReference>
<comment type="similarity">
    <text evidence="2">Belongs to the bHLH protein family.</text>
</comment>
<evidence type="ECO:0000256" key="2">
    <source>
        <dbReference type="ARBA" id="ARBA00005510"/>
    </source>
</evidence>
<comment type="caution">
    <text evidence="8">The sequence shown here is derived from an EMBL/GenBank/DDBJ whole genome shotgun (WGS) entry which is preliminary data.</text>
</comment>
<evidence type="ECO:0000313" key="9">
    <source>
        <dbReference type="Proteomes" id="UP000797356"/>
    </source>
</evidence>
<name>A0A8K0IWH4_COCNU</name>
<dbReference type="Pfam" id="PF00010">
    <property type="entry name" value="HLH"/>
    <property type="match status" value="1"/>
</dbReference>
<dbReference type="EMBL" id="CM017885">
    <property type="protein sequence ID" value="KAG1368583.1"/>
    <property type="molecule type" value="Genomic_DNA"/>
</dbReference>
<dbReference type="OrthoDB" id="651283at2759"/>
<dbReference type="SUPFAM" id="SSF47459">
    <property type="entry name" value="HLH, helix-loop-helix DNA-binding domain"/>
    <property type="match status" value="1"/>
</dbReference>
<keyword evidence="9" id="KW-1185">Reference proteome</keyword>